<name>A0A2M8LCE5_9BACT</name>
<dbReference type="PRINTS" id="PR00980">
    <property type="entry name" value="TRNASYNTHALA"/>
</dbReference>
<evidence type="ECO:0000313" key="12">
    <source>
        <dbReference type="Proteomes" id="UP000228700"/>
    </source>
</evidence>
<sequence length="591" mass="66730">MTSVELRSKFLEFFKEKGHAIIPSASLVPENDPTVLFNTAGMQPLVPYLLGEPHPMGTRLADVQKCVRTGDIDDVGDNTHLTFFEMLGNWSLGDYFKDDSISWSYEFLTSTKWLGIPVERLAITVFAGDTDADFDTESYDKWLTLGIPDSRIAKLGKEDNWWPAGGKHPGPQGPDTEIFYWTGSTPIPEKFDTTNKNWVEIWNNVFMQFNKSADGSYIPLAKKNVDTGMGLERTLMVLNGKDNVFEIDTFLPLMKIAQTLTSDLKKQRIISDHIRTASFMIADGVVPSNTDQGYVLRRIIRRMVFNTDAKKVSKEVVEAFVHTIVTIYGSIYETMNMGEEKIVSEIISESEKFENTLIHGLKKFNWRIGEVKNGERSQEELPSSIVFDLVTTDGFPFELVKELANERGLIVDEAQFKNRFEAHRLKSRTGAEQKFKGGMGDTSESSVRYHTATHLLHRALRDVLGSEVGQKGSNITPERLRFDFSFSRKMTDEEKKKVEDMVNEQIAKKLPVHKVVMPKAEAEKTGAFHFFGDKYGDQVSVYYIGDSMETAYSKEFCGGPHVENIGTLGHFKIQKEEAVSAGVRRIKAILS</sequence>
<keyword evidence="9" id="KW-0479">Metal-binding</keyword>
<dbReference type="GO" id="GO:0004813">
    <property type="term" value="F:alanine-tRNA ligase activity"/>
    <property type="evidence" value="ECO:0007669"/>
    <property type="project" value="UniProtKB-UniRule"/>
</dbReference>
<evidence type="ECO:0000256" key="3">
    <source>
        <dbReference type="ARBA" id="ARBA00022598"/>
    </source>
</evidence>
<keyword evidence="5 9" id="KW-0067">ATP-binding</keyword>
<comment type="catalytic activity">
    <reaction evidence="9">
        <text>tRNA(Ala) + L-alanine + ATP = L-alanyl-tRNA(Ala) + AMP + diphosphate</text>
        <dbReference type="Rhea" id="RHEA:12540"/>
        <dbReference type="Rhea" id="RHEA-COMP:9657"/>
        <dbReference type="Rhea" id="RHEA-COMP:9923"/>
        <dbReference type="ChEBI" id="CHEBI:30616"/>
        <dbReference type="ChEBI" id="CHEBI:33019"/>
        <dbReference type="ChEBI" id="CHEBI:57972"/>
        <dbReference type="ChEBI" id="CHEBI:78442"/>
        <dbReference type="ChEBI" id="CHEBI:78497"/>
        <dbReference type="ChEBI" id="CHEBI:456215"/>
        <dbReference type="EC" id="6.1.1.7"/>
    </reaction>
</comment>
<proteinExistence type="inferred from homology"/>
<dbReference type="SMART" id="SM00863">
    <property type="entry name" value="tRNA_SAD"/>
    <property type="match status" value="1"/>
</dbReference>
<keyword evidence="4 9" id="KW-0547">Nucleotide-binding</keyword>
<dbReference type="InterPro" id="IPR012947">
    <property type="entry name" value="tRNA_SAD"/>
</dbReference>
<evidence type="ECO:0000256" key="5">
    <source>
        <dbReference type="ARBA" id="ARBA00022840"/>
    </source>
</evidence>
<dbReference type="FunFam" id="3.30.980.10:FF:000004">
    <property type="entry name" value="Alanine--tRNA ligase, cytoplasmic"/>
    <property type="match status" value="1"/>
</dbReference>
<comment type="similarity">
    <text evidence="1 9">Belongs to the class-II aminoacyl-tRNA synthetase family.</text>
</comment>
<dbReference type="InterPro" id="IPR045864">
    <property type="entry name" value="aa-tRNA-synth_II/BPL/LPL"/>
</dbReference>
<dbReference type="Pfam" id="PF01411">
    <property type="entry name" value="tRNA-synt_2c"/>
    <property type="match status" value="1"/>
</dbReference>
<dbReference type="Proteomes" id="UP000228700">
    <property type="component" value="Unassembled WGS sequence"/>
</dbReference>
<evidence type="ECO:0000259" key="10">
    <source>
        <dbReference type="PROSITE" id="PS50860"/>
    </source>
</evidence>
<dbReference type="PROSITE" id="PS50860">
    <property type="entry name" value="AA_TRNA_LIGASE_II_ALA"/>
    <property type="match status" value="1"/>
</dbReference>
<dbReference type="InterPro" id="IPR018164">
    <property type="entry name" value="Ala-tRNA-synth_IIc_N"/>
</dbReference>
<dbReference type="SUPFAM" id="SSF55186">
    <property type="entry name" value="ThrRS/AlaRS common domain"/>
    <property type="match status" value="1"/>
</dbReference>
<dbReference type="NCBIfam" id="NF002436">
    <property type="entry name" value="PRK01584.1"/>
    <property type="match status" value="1"/>
</dbReference>
<dbReference type="InterPro" id="IPR002318">
    <property type="entry name" value="Ala-tRNA-lgiase_IIc"/>
</dbReference>
<dbReference type="InterPro" id="IPR050058">
    <property type="entry name" value="Ala-tRNA_ligase"/>
</dbReference>
<dbReference type="GO" id="GO:0008270">
    <property type="term" value="F:zinc ion binding"/>
    <property type="evidence" value="ECO:0007669"/>
    <property type="project" value="UniProtKB-UniRule"/>
</dbReference>
<evidence type="ECO:0000256" key="7">
    <source>
        <dbReference type="ARBA" id="ARBA00022917"/>
    </source>
</evidence>
<reference evidence="12" key="1">
    <citation type="submission" date="2017-09" db="EMBL/GenBank/DDBJ databases">
        <title>Depth-based differentiation of microbial function through sediment-hosted aquifers and enrichment of novel symbionts in the deep terrestrial subsurface.</title>
        <authorList>
            <person name="Probst A.J."/>
            <person name="Ladd B."/>
            <person name="Jarett J.K."/>
            <person name="Geller-Mcgrath D.E."/>
            <person name="Sieber C.M.K."/>
            <person name="Emerson J.B."/>
            <person name="Anantharaman K."/>
            <person name="Thomas B.C."/>
            <person name="Malmstrom R."/>
            <person name="Stieglmeier M."/>
            <person name="Klingl A."/>
            <person name="Woyke T."/>
            <person name="Ryan C.M."/>
            <person name="Banfield J.F."/>
        </authorList>
    </citation>
    <scope>NUCLEOTIDE SEQUENCE [LARGE SCALE GENOMIC DNA]</scope>
</reference>
<feature type="binding site" evidence="9">
    <location>
        <position position="454"/>
    </location>
    <ligand>
        <name>Zn(2+)</name>
        <dbReference type="ChEBI" id="CHEBI:29105"/>
    </ligand>
</feature>
<evidence type="ECO:0000313" key="11">
    <source>
        <dbReference type="EMBL" id="PJE74297.1"/>
    </source>
</evidence>
<evidence type="ECO:0000256" key="9">
    <source>
        <dbReference type="HAMAP-Rule" id="MF_00036"/>
    </source>
</evidence>
<evidence type="ECO:0000256" key="8">
    <source>
        <dbReference type="ARBA" id="ARBA00023146"/>
    </source>
</evidence>
<dbReference type="SUPFAM" id="SSF101353">
    <property type="entry name" value="Putative anticodon-binding domain of alanyl-tRNA synthetase (AlaRS)"/>
    <property type="match status" value="1"/>
</dbReference>
<protein>
    <recommendedName>
        <fullName evidence="9">Alanine--tRNA ligase</fullName>
        <ecNumber evidence="9">6.1.1.7</ecNumber>
    </recommendedName>
    <alternativeName>
        <fullName evidence="9">Alanyl-tRNA synthetase</fullName>
        <shortName evidence="9">AlaRS</shortName>
    </alternativeName>
</protein>
<dbReference type="PANTHER" id="PTHR11777:SF9">
    <property type="entry name" value="ALANINE--TRNA LIGASE, CYTOPLASMIC"/>
    <property type="match status" value="1"/>
</dbReference>
<dbReference type="GO" id="GO:0005829">
    <property type="term" value="C:cytosol"/>
    <property type="evidence" value="ECO:0007669"/>
    <property type="project" value="TreeGrafter"/>
</dbReference>
<dbReference type="AlphaFoldDB" id="A0A2M8LCE5"/>
<dbReference type="InterPro" id="IPR018163">
    <property type="entry name" value="Thr/Ala-tRNA-synth_IIc_edit"/>
</dbReference>
<dbReference type="Gene3D" id="3.30.980.10">
    <property type="entry name" value="Threonyl-trna Synthetase, Chain A, domain 2"/>
    <property type="match status" value="1"/>
</dbReference>
<keyword evidence="2 9" id="KW-0820">tRNA-binding</keyword>
<dbReference type="Gene3D" id="3.30.54.20">
    <property type="match status" value="1"/>
</dbReference>
<comment type="cofactor">
    <cofactor evidence="9">
        <name>Zn(2+)</name>
        <dbReference type="ChEBI" id="CHEBI:29105"/>
    </cofactor>
    <text evidence="9">Binds 1 zinc ion per subunit.</text>
</comment>
<dbReference type="CDD" id="cd00673">
    <property type="entry name" value="AlaRS_core"/>
    <property type="match status" value="1"/>
</dbReference>
<feature type="binding site" evidence="9">
    <location>
        <position position="561"/>
    </location>
    <ligand>
        <name>Zn(2+)</name>
        <dbReference type="ChEBI" id="CHEBI:29105"/>
    </ligand>
</feature>
<dbReference type="Gene3D" id="3.30.930.10">
    <property type="entry name" value="Bira Bifunctional Protein, Domain 2"/>
    <property type="match status" value="1"/>
</dbReference>
<comment type="function">
    <text evidence="9">Catalyzes the attachment of alanine to tRNA(Ala) in a two-step reaction: alanine is first activated by ATP to form Ala-AMP and then transferred to the acceptor end of tRNA(Ala). Also edits incorrectly charged Ser-tRNA(Ala) and Gly-tRNA(Ala) via its editing domain.</text>
</comment>
<dbReference type="InterPro" id="IPR018165">
    <property type="entry name" value="Ala-tRNA-synth_IIc_core"/>
</dbReference>
<dbReference type="GO" id="GO:0000049">
    <property type="term" value="F:tRNA binding"/>
    <property type="evidence" value="ECO:0007669"/>
    <property type="project" value="UniProtKB-KW"/>
</dbReference>
<comment type="domain">
    <text evidence="9">Consists of three domains; the N-terminal catalytic domain, the editing domain and the C-terminal C-Ala domain. The editing domain removes incorrectly charged amino acids, while the C-Ala domain, along with tRNA(Ala), serves as a bridge to cooperatively bring together the editing and aminoacylation centers thus stimulating deacylation of misacylated tRNAs.</text>
</comment>
<keyword evidence="3 9" id="KW-0436">Ligase</keyword>
<keyword evidence="6 9" id="KW-0694">RNA-binding</keyword>
<evidence type="ECO:0000256" key="1">
    <source>
        <dbReference type="ARBA" id="ARBA00008226"/>
    </source>
</evidence>
<accession>A0A2M8LCE5</accession>
<evidence type="ECO:0000256" key="6">
    <source>
        <dbReference type="ARBA" id="ARBA00022884"/>
    </source>
</evidence>
<feature type="binding site" evidence="9">
    <location>
        <position position="450"/>
    </location>
    <ligand>
        <name>Zn(2+)</name>
        <dbReference type="ChEBI" id="CHEBI:29105"/>
    </ligand>
</feature>
<dbReference type="InterPro" id="IPR023033">
    <property type="entry name" value="Ala_tRNA_ligase_euk/bac"/>
</dbReference>
<comment type="caution">
    <text evidence="11">The sequence shown here is derived from an EMBL/GenBank/DDBJ whole genome shotgun (WGS) entry which is preliminary data.</text>
</comment>
<keyword evidence="7 9" id="KW-0648">Protein biosynthesis</keyword>
<dbReference type="SUPFAM" id="SSF55681">
    <property type="entry name" value="Class II aaRS and biotin synthetases"/>
    <property type="match status" value="1"/>
</dbReference>
<dbReference type="GO" id="GO:0002161">
    <property type="term" value="F:aminoacyl-tRNA deacylase activity"/>
    <property type="evidence" value="ECO:0007669"/>
    <property type="project" value="TreeGrafter"/>
</dbReference>
<keyword evidence="9" id="KW-0862">Zinc</keyword>
<dbReference type="GO" id="GO:0006419">
    <property type="term" value="P:alanyl-tRNA aminoacylation"/>
    <property type="evidence" value="ECO:0007669"/>
    <property type="project" value="UniProtKB-UniRule"/>
</dbReference>
<evidence type="ECO:0000256" key="2">
    <source>
        <dbReference type="ARBA" id="ARBA00022555"/>
    </source>
</evidence>
<gene>
    <name evidence="9" type="primary">alaS</name>
    <name evidence="11" type="ORF">COV01_02255</name>
</gene>
<dbReference type="EC" id="6.1.1.7" evidence="9"/>
<evidence type="ECO:0000256" key="4">
    <source>
        <dbReference type="ARBA" id="ARBA00022741"/>
    </source>
</evidence>
<feature type="binding site" evidence="9">
    <location>
        <position position="557"/>
    </location>
    <ligand>
        <name>Zn(2+)</name>
        <dbReference type="ChEBI" id="CHEBI:29105"/>
    </ligand>
</feature>
<comment type="subcellular location">
    <subcellularLocation>
        <location evidence="9">Cytoplasm</location>
    </subcellularLocation>
</comment>
<feature type="domain" description="Alanyl-transfer RNA synthetases family profile" evidence="10">
    <location>
        <begin position="1"/>
        <end position="591"/>
    </location>
</feature>
<dbReference type="HAMAP" id="MF_00036_B">
    <property type="entry name" value="Ala_tRNA_synth_B"/>
    <property type="match status" value="1"/>
</dbReference>
<dbReference type="Pfam" id="PF07973">
    <property type="entry name" value="tRNA_SAD"/>
    <property type="match status" value="1"/>
</dbReference>
<keyword evidence="8 9" id="KW-0030">Aminoacyl-tRNA synthetase</keyword>
<dbReference type="GO" id="GO:0005524">
    <property type="term" value="F:ATP binding"/>
    <property type="evidence" value="ECO:0007669"/>
    <property type="project" value="UniProtKB-UniRule"/>
</dbReference>
<keyword evidence="9" id="KW-0963">Cytoplasm</keyword>
<dbReference type="InterPro" id="IPR018162">
    <property type="entry name" value="Ala-tRNA-ligase_IIc_anticod-bd"/>
</dbReference>
<dbReference type="PANTHER" id="PTHR11777">
    <property type="entry name" value="ALANYL-TRNA SYNTHETASE"/>
    <property type="match status" value="1"/>
</dbReference>
<organism evidence="11 12">
    <name type="scientific">Candidatus Taylorbacteria bacterium CG10_big_fil_rev_8_21_14_0_10_41_48</name>
    <dbReference type="NCBI Taxonomy" id="1975024"/>
    <lineage>
        <taxon>Bacteria</taxon>
        <taxon>Candidatus Tayloriibacteriota</taxon>
    </lineage>
</organism>
<dbReference type="EMBL" id="PFEQ01000009">
    <property type="protein sequence ID" value="PJE74297.1"/>
    <property type="molecule type" value="Genomic_DNA"/>
</dbReference>